<feature type="region of interest" description="Disordered" evidence="8">
    <location>
        <begin position="317"/>
        <end position="338"/>
    </location>
</feature>
<reference evidence="13" key="2">
    <citation type="submission" date="2019-06" db="EMBL/GenBank/DDBJ databases">
        <title>Genomics analysis of Aphanomyces spp. identifies a new class of oomycete effector associated with host adaptation.</title>
        <authorList>
            <person name="Gaulin E."/>
        </authorList>
    </citation>
    <scope>NUCLEOTIDE SEQUENCE</scope>
    <source>
        <strain evidence="13">CBS 578.67</strain>
    </source>
</reference>
<protein>
    <submittedName>
        <fullName evidence="14">Aste57867_14282 protein</fullName>
    </submittedName>
</protein>
<dbReference type="Pfam" id="PF14703">
    <property type="entry name" value="PHM7_cyt"/>
    <property type="match status" value="1"/>
</dbReference>
<feature type="transmembrane region" description="Helical" evidence="9">
    <location>
        <begin position="701"/>
        <end position="718"/>
    </location>
</feature>
<dbReference type="AlphaFoldDB" id="A0A485L091"/>
<feature type="transmembrane region" description="Helical" evidence="9">
    <location>
        <begin position="32"/>
        <end position="49"/>
    </location>
</feature>
<dbReference type="EMBL" id="VJMH01005534">
    <property type="protein sequence ID" value="KAF0694881.1"/>
    <property type="molecule type" value="Genomic_DNA"/>
</dbReference>
<evidence type="ECO:0000256" key="2">
    <source>
        <dbReference type="ARBA" id="ARBA00007779"/>
    </source>
</evidence>
<evidence type="ECO:0000259" key="10">
    <source>
        <dbReference type="Pfam" id="PF02714"/>
    </source>
</evidence>
<gene>
    <name evidence="14" type="primary">Aste57867_14282</name>
    <name evidence="13" type="ORF">As57867_014230</name>
    <name evidence="14" type="ORF">ASTE57867_14282</name>
</gene>
<dbReference type="GO" id="GO:0005227">
    <property type="term" value="F:calcium-activated cation channel activity"/>
    <property type="evidence" value="ECO:0007669"/>
    <property type="project" value="InterPro"/>
</dbReference>
<dbReference type="PANTHER" id="PTHR13018">
    <property type="entry name" value="PROBABLE MEMBRANE PROTEIN DUF221-RELATED"/>
    <property type="match status" value="1"/>
</dbReference>
<feature type="coiled-coil region" evidence="7">
    <location>
        <begin position="273"/>
        <end position="300"/>
    </location>
</feature>
<dbReference type="Pfam" id="PF02714">
    <property type="entry name" value="RSN1_7TM"/>
    <property type="match status" value="1"/>
</dbReference>
<reference evidence="14 15" key="1">
    <citation type="submission" date="2019-03" db="EMBL/GenBank/DDBJ databases">
        <authorList>
            <person name="Gaulin E."/>
            <person name="Dumas B."/>
        </authorList>
    </citation>
    <scope>NUCLEOTIDE SEQUENCE [LARGE SCALE GENOMIC DNA]</scope>
    <source>
        <strain evidence="14">CBS 568.67</strain>
    </source>
</reference>
<dbReference type="PANTHER" id="PTHR13018:SF5">
    <property type="entry name" value="RE44586P"/>
    <property type="match status" value="1"/>
</dbReference>
<keyword evidence="7" id="KW-0175">Coiled coil</keyword>
<evidence type="ECO:0000256" key="6">
    <source>
        <dbReference type="ARBA" id="ARBA00023136"/>
    </source>
</evidence>
<dbReference type="Pfam" id="PF13967">
    <property type="entry name" value="RSN1_TM"/>
    <property type="match status" value="1"/>
</dbReference>
<keyword evidence="3" id="KW-0813">Transport</keyword>
<dbReference type="Proteomes" id="UP000332933">
    <property type="component" value="Unassembled WGS sequence"/>
</dbReference>
<evidence type="ECO:0000313" key="15">
    <source>
        <dbReference type="Proteomes" id="UP000332933"/>
    </source>
</evidence>
<feature type="transmembrane region" description="Helical" evidence="9">
    <location>
        <begin position="104"/>
        <end position="120"/>
    </location>
</feature>
<dbReference type="InterPro" id="IPR045122">
    <property type="entry name" value="Csc1-like"/>
</dbReference>
<keyword evidence="4 9" id="KW-0812">Transmembrane</keyword>
<feature type="transmembrane region" description="Helical" evidence="9">
    <location>
        <begin position="673"/>
        <end position="694"/>
    </location>
</feature>
<feature type="transmembrane region" description="Helical" evidence="9">
    <location>
        <begin position="408"/>
        <end position="426"/>
    </location>
</feature>
<evidence type="ECO:0000256" key="4">
    <source>
        <dbReference type="ARBA" id="ARBA00022692"/>
    </source>
</evidence>
<keyword evidence="15" id="KW-1185">Reference proteome</keyword>
<keyword evidence="6 9" id="KW-0472">Membrane</keyword>
<evidence type="ECO:0000256" key="7">
    <source>
        <dbReference type="SAM" id="Coils"/>
    </source>
</evidence>
<keyword evidence="5 9" id="KW-1133">Transmembrane helix</keyword>
<comment type="subcellular location">
    <subcellularLocation>
        <location evidence="1">Membrane</location>
        <topology evidence="1">Multi-pass membrane protein</topology>
    </subcellularLocation>
</comment>
<proteinExistence type="inferred from homology"/>
<name>A0A485L091_9STRA</name>
<feature type="domain" description="CSC1/OSCA1-like cytosolic" evidence="12">
    <location>
        <begin position="186"/>
        <end position="302"/>
    </location>
</feature>
<evidence type="ECO:0000256" key="8">
    <source>
        <dbReference type="SAM" id="MobiDB-lite"/>
    </source>
</evidence>
<accession>A0A485L091</accession>
<dbReference type="GO" id="GO:0005886">
    <property type="term" value="C:plasma membrane"/>
    <property type="evidence" value="ECO:0007669"/>
    <property type="project" value="TreeGrafter"/>
</dbReference>
<feature type="domain" description="CSC1/OSCA1-like N-terminal transmembrane" evidence="11">
    <location>
        <begin position="28"/>
        <end position="167"/>
    </location>
</feature>
<organism evidence="14 15">
    <name type="scientific">Aphanomyces stellatus</name>
    <dbReference type="NCBI Taxonomy" id="120398"/>
    <lineage>
        <taxon>Eukaryota</taxon>
        <taxon>Sar</taxon>
        <taxon>Stramenopiles</taxon>
        <taxon>Oomycota</taxon>
        <taxon>Saprolegniomycetes</taxon>
        <taxon>Saprolegniales</taxon>
        <taxon>Verrucalvaceae</taxon>
        <taxon>Aphanomyces</taxon>
    </lineage>
</organism>
<dbReference type="InterPro" id="IPR027815">
    <property type="entry name" value="CSC1/OSCA1-like_cyt"/>
</dbReference>
<evidence type="ECO:0000259" key="11">
    <source>
        <dbReference type="Pfam" id="PF13967"/>
    </source>
</evidence>
<feature type="transmembrane region" description="Helical" evidence="9">
    <location>
        <begin position="504"/>
        <end position="525"/>
    </location>
</feature>
<feature type="transmembrane region" description="Helical" evidence="9">
    <location>
        <begin position="620"/>
        <end position="646"/>
    </location>
</feature>
<sequence>MPTPSPSPIDASIAAAEDLVRGNASMVLSTTLKIYGPLIVGGFVLFEILRRCAPYLFNCKPHDVPSAIGRWIPYVWSVSDDEIMETCGLDSLLFLRFIRVGKHLAGFAILLSIGLFPAYSSKKLLQKEDFLDRLTISGLPRNDARLWATVVAAIAMSFFTMYCISRECQTYKERRHQFLARAGTQQYSVLIDDIPSHLRSHTSLKKYFNALFPRQVQFCYIAVECRDLERLVAVREGTRNALEHALVQLAQTRTRPTHYEWRGGCAFESVDSISTHEANLARLNDDVAVAIREIEAQQKHGSFYFNSITLLPDEKETTATVTPPSAKETTPLLPSSSDSRASLLPDLTGAKILRRSAFVTFSTLQATNTVQQIVQTATPHEMRIQEAPPAADIVWANVGTLNYEQRQFWTLVAIGATAVLTLFWTVPTTLVVALSSVDSLRRVIPHLNDILDQFPYLESLLQQLSPVGLVLMNHLVPLLLRLVSRAEGHASTNSIEASTFTKVVTFQLVQTFFVASVAGSLTAIADKVQLVLEQPLQVVPMLGSSIPGQSTLFASYILVHTGLSLSMSLLRTTPLLLGALFAVAAPSLTARERAATSWYGLARATVPGHFDVTLTLAQQFLVLLLVLTFAPLAPVVSWVGGLFFVVSDVVYRRLMLCVYASGTQSTGLHWPQLYSFLIIALLLSQGTLVGVLTLKQAPSQVVVALVLPCITALFHWWIRQLYPSVSEYLPVELCVALDQARHAHPPTLVRTLYKQPAMAQKAPLVPDDPTSTAVVHC</sequence>
<comment type="similarity">
    <text evidence="2">Belongs to the CSC1 (TC 1.A.17) family.</text>
</comment>
<evidence type="ECO:0000259" key="12">
    <source>
        <dbReference type="Pfam" id="PF14703"/>
    </source>
</evidence>
<dbReference type="OrthoDB" id="1689567at2759"/>
<evidence type="ECO:0000256" key="9">
    <source>
        <dbReference type="SAM" id="Phobius"/>
    </source>
</evidence>
<evidence type="ECO:0000256" key="5">
    <source>
        <dbReference type="ARBA" id="ARBA00022989"/>
    </source>
</evidence>
<feature type="domain" description="CSC1/OSCA1-like 7TM region" evidence="10">
    <location>
        <begin position="411"/>
        <end position="691"/>
    </location>
</feature>
<feature type="transmembrane region" description="Helical" evidence="9">
    <location>
        <begin position="464"/>
        <end position="483"/>
    </location>
</feature>
<dbReference type="InterPro" id="IPR032880">
    <property type="entry name" value="CSC1/OSCA1-like_N"/>
</dbReference>
<evidence type="ECO:0000256" key="3">
    <source>
        <dbReference type="ARBA" id="ARBA00022448"/>
    </source>
</evidence>
<evidence type="ECO:0000313" key="14">
    <source>
        <dbReference type="EMBL" id="VFT91107.1"/>
    </source>
</evidence>
<feature type="transmembrane region" description="Helical" evidence="9">
    <location>
        <begin position="146"/>
        <end position="165"/>
    </location>
</feature>
<evidence type="ECO:0000256" key="1">
    <source>
        <dbReference type="ARBA" id="ARBA00004141"/>
    </source>
</evidence>
<dbReference type="EMBL" id="CAADRA010005555">
    <property type="protein sequence ID" value="VFT91107.1"/>
    <property type="molecule type" value="Genomic_DNA"/>
</dbReference>
<dbReference type="InterPro" id="IPR003864">
    <property type="entry name" value="CSC1/OSCA1-like_7TM"/>
</dbReference>
<evidence type="ECO:0000313" key="13">
    <source>
        <dbReference type="EMBL" id="KAF0694881.1"/>
    </source>
</evidence>